<dbReference type="EMBL" id="JAQQXT010000001">
    <property type="protein sequence ID" value="MDC8769942.1"/>
    <property type="molecule type" value="Genomic_DNA"/>
</dbReference>
<keyword evidence="1" id="KW-0732">Signal</keyword>
<proteinExistence type="predicted"/>
<feature type="chain" id="PRO_5047334113" evidence="1">
    <location>
        <begin position="22"/>
        <end position="138"/>
    </location>
</feature>
<gene>
    <name evidence="2" type="ORF">PRZ03_00050</name>
</gene>
<sequence>MKNSIAAVAVLVSLLGGAAQAQVTAAAAMPAATAPAKAATASTDPIVVMRAEQRAARTEFNNTVRPLRAERAATIKAAQDKAGAEAKAAGKDPLVARRNAKAEATAATKADFDAKMKAATEARSAAMAAAAAKRAAAK</sequence>
<comment type="caution">
    <text evidence="2">The sequence shown here is derived from an EMBL/GenBank/DDBJ whole genome shotgun (WGS) entry which is preliminary data.</text>
</comment>
<evidence type="ECO:0000313" key="2">
    <source>
        <dbReference type="EMBL" id="MDC8769942.1"/>
    </source>
</evidence>
<name>A0ABT5K7K4_9BURK</name>
<dbReference type="Proteomes" id="UP001221189">
    <property type="component" value="Unassembled WGS sequence"/>
</dbReference>
<reference evidence="2 3" key="1">
    <citation type="submission" date="2022-10" db="EMBL/GenBank/DDBJ databases">
        <title>Paucibacter sp. hw1 Genome sequencing.</title>
        <authorList>
            <person name="Park S."/>
        </authorList>
    </citation>
    <scope>NUCLEOTIDE SEQUENCE [LARGE SCALE GENOMIC DNA]</scope>
    <source>
        <strain evidence="3">hw1</strain>
    </source>
</reference>
<feature type="signal peptide" evidence="1">
    <location>
        <begin position="1"/>
        <end position="21"/>
    </location>
</feature>
<organism evidence="2 3">
    <name type="scientific">Roseateles albus</name>
    <dbReference type="NCBI Taxonomy" id="2987525"/>
    <lineage>
        <taxon>Bacteria</taxon>
        <taxon>Pseudomonadati</taxon>
        <taxon>Pseudomonadota</taxon>
        <taxon>Betaproteobacteria</taxon>
        <taxon>Burkholderiales</taxon>
        <taxon>Sphaerotilaceae</taxon>
        <taxon>Roseateles</taxon>
    </lineage>
</organism>
<dbReference type="RefSeq" id="WP_263532820.1">
    <property type="nucleotide sequence ID" value="NZ_JAQQXT010000001.1"/>
</dbReference>
<evidence type="ECO:0000256" key="1">
    <source>
        <dbReference type="SAM" id="SignalP"/>
    </source>
</evidence>
<accession>A0ABT5K7K4</accession>
<evidence type="ECO:0000313" key="3">
    <source>
        <dbReference type="Proteomes" id="UP001221189"/>
    </source>
</evidence>
<protein>
    <submittedName>
        <fullName evidence="2">Uncharacterized protein</fullName>
    </submittedName>
</protein>
<keyword evidence="3" id="KW-1185">Reference proteome</keyword>